<dbReference type="InterPro" id="IPR000015">
    <property type="entry name" value="Fimb_usher"/>
</dbReference>
<evidence type="ECO:0000256" key="5">
    <source>
        <dbReference type="ARBA" id="ARBA00022692"/>
    </source>
</evidence>
<feature type="chain" id="PRO_5003849091" description="PapC-like C-terminal domain-containing protein" evidence="10">
    <location>
        <begin position="24"/>
        <end position="821"/>
    </location>
</feature>
<dbReference type="PATRIC" id="fig|1073383.3.peg.811"/>
<evidence type="ECO:0000256" key="2">
    <source>
        <dbReference type="ARBA" id="ARBA00008064"/>
    </source>
</evidence>
<feature type="domain" description="PapC-like C-terminal" evidence="11">
    <location>
        <begin position="746"/>
        <end position="803"/>
    </location>
</feature>
<dbReference type="Pfam" id="PF13953">
    <property type="entry name" value="PapC_C"/>
    <property type="match status" value="1"/>
</dbReference>
<keyword evidence="7 9" id="KW-0472">Membrane</keyword>
<dbReference type="Pfam" id="PF00577">
    <property type="entry name" value="Usher"/>
    <property type="match status" value="1"/>
</dbReference>
<comment type="caution">
    <text evidence="13">The sequence shown here is derived from an EMBL/GenBank/DDBJ whole genome shotgun (WGS) entry which is preliminary data.</text>
</comment>
<evidence type="ECO:0000256" key="7">
    <source>
        <dbReference type="ARBA" id="ARBA00023136"/>
    </source>
</evidence>
<evidence type="ECO:0008006" key="15">
    <source>
        <dbReference type="Google" id="ProtNLM"/>
    </source>
</evidence>
<name>K1J8X7_AERVE</name>
<evidence type="ECO:0000313" key="14">
    <source>
        <dbReference type="Proteomes" id="UP000006087"/>
    </source>
</evidence>
<dbReference type="InterPro" id="IPR018030">
    <property type="entry name" value="Fimbrial_membr_usher_CS"/>
</dbReference>
<dbReference type="HOGENOM" id="CLU_009120_1_1_6"/>
<dbReference type="Proteomes" id="UP000006087">
    <property type="component" value="Unassembled WGS sequence"/>
</dbReference>
<evidence type="ECO:0000256" key="4">
    <source>
        <dbReference type="ARBA" id="ARBA00022452"/>
    </source>
</evidence>
<dbReference type="InterPro" id="IPR025885">
    <property type="entry name" value="PapC_N"/>
</dbReference>
<dbReference type="InterPro" id="IPR042186">
    <property type="entry name" value="FimD_plug_dom"/>
</dbReference>
<dbReference type="InterPro" id="IPR037224">
    <property type="entry name" value="PapC_N_sf"/>
</dbReference>
<keyword evidence="8 9" id="KW-0998">Cell outer membrane</keyword>
<dbReference type="PANTHER" id="PTHR30451">
    <property type="entry name" value="OUTER MEMBRANE USHER PROTEIN"/>
    <property type="match status" value="1"/>
</dbReference>
<feature type="signal peptide" evidence="10">
    <location>
        <begin position="1"/>
        <end position="23"/>
    </location>
</feature>
<evidence type="ECO:0000259" key="11">
    <source>
        <dbReference type="Pfam" id="PF13953"/>
    </source>
</evidence>
<dbReference type="GO" id="GO:0015473">
    <property type="term" value="F:fimbrial usher porin activity"/>
    <property type="evidence" value="ECO:0007669"/>
    <property type="project" value="InterPro"/>
</dbReference>
<evidence type="ECO:0000256" key="1">
    <source>
        <dbReference type="ARBA" id="ARBA00004571"/>
    </source>
</evidence>
<evidence type="ECO:0000259" key="12">
    <source>
        <dbReference type="Pfam" id="PF13954"/>
    </source>
</evidence>
<dbReference type="InterPro" id="IPR043142">
    <property type="entry name" value="PapC-like_C_sf"/>
</dbReference>
<accession>K1J8X7</accession>
<comment type="similarity">
    <text evidence="2 9">Belongs to the fimbrial export usher family.</text>
</comment>
<dbReference type="Gene3D" id="2.60.40.2610">
    <property type="entry name" value="Outer membrane usher protein FimD, plug domain"/>
    <property type="match status" value="1"/>
</dbReference>
<proteinExistence type="inferred from homology"/>
<keyword evidence="4" id="KW-1134">Transmembrane beta strand</keyword>
<evidence type="ECO:0000256" key="3">
    <source>
        <dbReference type="ARBA" id="ARBA00022448"/>
    </source>
</evidence>
<comment type="subcellular location">
    <subcellularLocation>
        <location evidence="1 9">Cell outer membrane</location>
        <topology evidence="1 9">Multi-pass membrane protein</topology>
    </subcellularLocation>
</comment>
<dbReference type="AlphaFoldDB" id="K1J8X7"/>
<reference evidence="13 14" key="1">
    <citation type="submission" date="2012-06" db="EMBL/GenBank/DDBJ databases">
        <title>The Genome Sequence of Aeromonas veronii AMC34.</title>
        <authorList>
            <consortium name="The Broad Institute Genome Sequencing Platform"/>
            <person name="Earl A."/>
            <person name="Ward D."/>
            <person name="Feldgarden M."/>
            <person name="Gevers D."/>
            <person name="Graf J."/>
            <person name="Tomasi A."/>
            <person name="Horneman A."/>
            <person name="Walker B."/>
            <person name="Young S.K."/>
            <person name="Zeng Q."/>
            <person name="Gargeya S."/>
            <person name="Fitzgerald M."/>
            <person name="Haas B."/>
            <person name="Abouelleil A."/>
            <person name="Alvarado L."/>
            <person name="Arachchi H.M."/>
            <person name="Berlin A.M."/>
            <person name="Chapman S.B."/>
            <person name="Goldberg J."/>
            <person name="Griggs A."/>
            <person name="Gujja S."/>
            <person name="Hansen M."/>
            <person name="Howarth C."/>
            <person name="Imamovic A."/>
            <person name="Larimer J."/>
            <person name="McCowan C."/>
            <person name="Montmayeur A."/>
            <person name="Murphy C."/>
            <person name="Neiman D."/>
            <person name="Pearson M."/>
            <person name="Priest M."/>
            <person name="Roberts A."/>
            <person name="Saif S."/>
            <person name="Shea T."/>
            <person name="Sisk P."/>
            <person name="Sykes S."/>
            <person name="Wortman J."/>
            <person name="Nusbaum C."/>
            <person name="Birren B."/>
        </authorList>
    </citation>
    <scope>NUCLEOTIDE SEQUENCE [LARGE SCALE GENOMIC DNA]</scope>
    <source>
        <strain evidence="13 14">AMC34</strain>
    </source>
</reference>
<evidence type="ECO:0000313" key="13">
    <source>
        <dbReference type="EMBL" id="EKB22743.1"/>
    </source>
</evidence>
<dbReference type="GO" id="GO:0009279">
    <property type="term" value="C:cell outer membrane"/>
    <property type="evidence" value="ECO:0007669"/>
    <property type="project" value="UniProtKB-SubCell"/>
</dbReference>
<protein>
    <recommendedName>
        <fullName evidence="15">PapC-like C-terminal domain-containing protein</fullName>
    </recommendedName>
</protein>
<dbReference type="EMBL" id="AGWU01000008">
    <property type="protein sequence ID" value="EKB22743.1"/>
    <property type="molecule type" value="Genomic_DNA"/>
</dbReference>
<dbReference type="Gene3D" id="2.60.40.3110">
    <property type="match status" value="1"/>
</dbReference>
<keyword evidence="5 9" id="KW-0812">Transmembrane</keyword>
<keyword evidence="9" id="KW-1029">Fimbrium biogenesis</keyword>
<dbReference type="SUPFAM" id="SSF141729">
    <property type="entry name" value="FimD N-terminal domain-like"/>
    <property type="match status" value="1"/>
</dbReference>
<dbReference type="Gene3D" id="2.60.40.2070">
    <property type="match status" value="1"/>
</dbReference>
<dbReference type="RefSeq" id="WP_005342241.1">
    <property type="nucleotide sequence ID" value="NZ_JH823256.1"/>
</dbReference>
<gene>
    <name evidence="13" type="ORF">HMPREF1168_00799</name>
</gene>
<dbReference type="InterPro" id="IPR025949">
    <property type="entry name" value="PapC-like_C"/>
</dbReference>
<feature type="domain" description="PapC N-terminal" evidence="12">
    <location>
        <begin position="27"/>
        <end position="170"/>
    </location>
</feature>
<evidence type="ECO:0000256" key="6">
    <source>
        <dbReference type="ARBA" id="ARBA00022729"/>
    </source>
</evidence>
<dbReference type="PANTHER" id="PTHR30451:SF10">
    <property type="entry name" value="OUTER MEMBRANE USHER PROTEIN YFCU-RELATED"/>
    <property type="match status" value="1"/>
</dbReference>
<organism evidence="13 14">
    <name type="scientific">Aeromonas veronii AMC34</name>
    <dbReference type="NCBI Taxonomy" id="1073383"/>
    <lineage>
        <taxon>Bacteria</taxon>
        <taxon>Pseudomonadati</taxon>
        <taxon>Pseudomonadota</taxon>
        <taxon>Gammaproteobacteria</taxon>
        <taxon>Aeromonadales</taxon>
        <taxon>Aeromonadaceae</taxon>
        <taxon>Aeromonas</taxon>
    </lineage>
</organism>
<keyword evidence="3 9" id="KW-0813">Transport</keyword>
<sequence length="821" mass="89305">MKQFLLSLAIFFIFMSVAKSSHAGDIEFNTDLLDVKDKESIESGAFKQAGYIVPGEYTMQMVVNDAFIGERNVKFQATSSNSSQLCLTVALANELGLKKHDLERLLTSGKSGSCLNPDVLEGIVIKGDISKDTLLISVPQAYRDYVSDSWDPPSRWDEGVNGALLDYGINLQENHSTHGNGDTTNVSAYGVAGVNMGAWRLRADWQGRYERNKEQAGSQSELDVSRVYAYRALPELSAKLTMGELDLGNSMFDSFLYTGASVVNDDNMLPPDLRGYAPEVVGIAKTNAKVVISQQGRVIYETQVASGPFRIQDLSSAVSGTLDVRVEEQDGSVQTFQVNTARIPYLSRPGSIRYKFNSGKISSQPHSLDGPAFASSEFSWGVSNGWSLLGGALLSEGYDALSVGVGRDLLQLGAISFDITESRAQLAEGSKTGSSYRINYSKNFEEYDSQVAFAGYRFSERDFMNMNDFMAARKIGQPYRGGSRELYNVRLSKQFKAAQLGAYIDYTHQSYWSQTDSERISLSLSHYFDVMEWRGLTTSLTTYHNEQGRQTDNGMYFTLSIPFGLNKHVSYSASTMGGKTTNNISLFNRVDDRNSYSVTASTSPAGESASGFYTHTGDKTTLMANVSHQAGSSTAAGLSINGGITATKEGIAMHRVGMMGGSRIMVDTDGASGVPVHTGGPVTFTNQNGKAVVADISSYYRQRTSIDIDQLGDDVEPIGTPISMGTLTEGAIGYRHFDMLSGGKRMLELVKTDGNPVPFAAEVVNDKGQQLGMVGDDGMAYLAGLHEGSPVEARWGSEQHCRFYLPSPLPEVNTTARLTCQ</sequence>
<evidence type="ECO:0000256" key="9">
    <source>
        <dbReference type="RuleBase" id="RU003884"/>
    </source>
</evidence>
<keyword evidence="6 10" id="KW-0732">Signal</keyword>
<dbReference type="GO" id="GO:0009297">
    <property type="term" value="P:pilus assembly"/>
    <property type="evidence" value="ECO:0007669"/>
    <property type="project" value="InterPro"/>
</dbReference>
<dbReference type="Gene3D" id="3.10.20.410">
    <property type="match status" value="1"/>
</dbReference>
<evidence type="ECO:0000256" key="10">
    <source>
        <dbReference type="SAM" id="SignalP"/>
    </source>
</evidence>
<dbReference type="PROSITE" id="PS01151">
    <property type="entry name" value="FIMBRIAL_USHER"/>
    <property type="match status" value="1"/>
</dbReference>
<evidence type="ECO:0000256" key="8">
    <source>
        <dbReference type="ARBA" id="ARBA00023237"/>
    </source>
</evidence>
<dbReference type="Pfam" id="PF13954">
    <property type="entry name" value="PapC_N"/>
    <property type="match status" value="1"/>
</dbReference>